<dbReference type="PANTHER" id="PTHR46098">
    <property type="entry name" value="TRNA (CYTOSINE(38)-C(5))-METHYLTRANSFERASE"/>
    <property type="match status" value="1"/>
</dbReference>
<proteinExistence type="inferred from homology"/>
<comment type="caution">
    <text evidence="7">The sequence shown here is derived from an EMBL/GenBank/DDBJ whole genome shotgun (WGS) entry which is preliminary data.</text>
</comment>
<feature type="non-terminal residue" evidence="7">
    <location>
        <position position="1"/>
    </location>
</feature>
<dbReference type="Proteomes" id="UP000789901">
    <property type="component" value="Unassembled WGS sequence"/>
</dbReference>
<dbReference type="InterPro" id="IPR050750">
    <property type="entry name" value="C5-MTase"/>
</dbReference>
<dbReference type="Pfam" id="PF00145">
    <property type="entry name" value="DNA_methylase"/>
    <property type="match status" value="2"/>
</dbReference>
<protein>
    <recommendedName>
        <fullName evidence="6">Cytosine-specific methyltransferase</fullName>
        <ecNumber evidence="6">2.1.1.37</ecNumber>
    </recommendedName>
</protein>
<evidence type="ECO:0000313" key="7">
    <source>
        <dbReference type="EMBL" id="CAG8838112.1"/>
    </source>
</evidence>
<dbReference type="InterPro" id="IPR031303">
    <property type="entry name" value="C5_meth_CS"/>
</dbReference>
<evidence type="ECO:0000256" key="5">
    <source>
        <dbReference type="RuleBase" id="RU000416"/>
    </source>
</evidence>
<gene>
    <name evidence="7" type="ORF">GMARGA_LOCUS33812</name>
</gene>
<dbReference type="CDD" id="cd00315">
    <property type="entry name" value="Cyt_C5_DNA_methylase"/>
    <property type="match status" value="1"/>
</dbReference>
<dbReference type="SUPFAM" id="SSF53335">
    <property type="entry name" value="S-adenosyl-L-methionine-dependent methyltransferases"/>
    <property type="match status" value="1"/>
</dbReference>
<dbReference type="EC" id="2.1.1.37" evidence="6"/>
<accession>A0ABN7WRK6</accession>
<evidence type="ECO:0000256" key="2">
    <source>
        <dbReference type="ARBA" id="ARBA00022679"/>
    </source>
</evidence>
<keyword evidence="2 4" id="KW-0808">Transferase</keyword>
<keyword evidence="8" id="KW-1185">Reference proteome</keyword>
<feature type="non-terminal residue" evidence="7">
    <location>
        <position position="563"/>
    </location>
</feature>
<dbReference type="Gene3D" id="3.90.120.10">
    <property type="entry name" value="DNA Methylase, subunit A, domain 2"/>
    <property type="match status" value="2"/>
</dbReference>
<name>A0ABN7WRK6_GIGMA</name>
<reference evidence="7 8" key="1">
    <citation type="submission" date="2021-06" db="EMBL/GenBank/DDBJ databases">
        <authorList>
            <person name="Kallberg Y."/>
            <person name="Tangrot J."/>
            <person name="Rosling A."/>
        </authorList>
    </citation>
    <scope>NUCLEOTIDE SEQUENCE [LARGE SCALE GENOMIC DNA]</scope>
    <source>
        <strain evidence="7 8">120-4 pot B 10/14</strain>
    </source>
</reference>
<comment type="similarity">
    <text evidence="4 5">Belongs to the class I-like SAM-binding methyltransferase superfamily. C5-methyltransferase family.</text>
</comment>
<dbReference type="InterPro" id="IPR019037">
    <property type="entry name" value="Restrct_endonuc_II_Bsp6I"/>
</dbReference>
<sequence length="563" mass="64997">YWEGVLWEDEWEQKENLEEQSFLDLAGWLIELTIMETLQISSKELISYTDARKKTTKHGHIRIPVPVKSLGGLKTGTLYYQEKKIGDAKLSGENQIWTNPQEFFAKLTEISGIEYKSISQHLLQLKIEQKTLIENDYNTIQETLFIGEASEKVKKLNGRGINLHESISERLVCYLNNFALAINEGSYDAKSSEGDLIQIKATSNFEDDLSSFGPRSKFDFLHFARFDINKDEKELDSIVLNKKKNETFLQQQEQGRRPHFSIIKEFIEKHQLEPYKKYKVVSLFAGIGGIDLAFEQADKYAAITYRANFPNHKLVEGDIKQVKTEEIPNFDILIAGFPCQAFSVAGEQKGFNDERGKIFFEIIRFLKAKKPKAFLLENVRNLVSHNEGETLKKMLELLKDCGYWVKYDVLSAETHGNIPQNRERIFIVGFQKKKQYETFSFPLEIPLKTQIKDLVNFQEFQEKKYYYSADNHGTGGHNVPLIFTKQGIRKLTPRECFNLQGFPLTFKLPDLANCHLYKQAGNSVIVPLIKRIAENILVSIKRVKKSERIPVQSQPFSPLREQN</sequence>
<dbReference type="PANTHER" id="PTHR46098:SF1">
    <property type="entry name" value="TRNA (CYTOSINE(38)-C(5))-METHYLTRANSFERASE"/>
    <property type="match status" value="1"/>
</dbReference>
<evidence type="ECO:0000256" key="1">
    <source>
        <dbReference type="ARBA" id="ARBA00022603"/>
    </source>
</evidence>
<dbReference type="PRINTS" id="PR00105">
    <property type="entry name" value="C5METTRFRASE"/>
</dbReference>
<evidence type="ECO:0000313" key="8">
    <source>
        <dbReference type="Proteomes" id="UP000789901"/>
    </source>
</evidence>
<evidence type="ECO:0000256" key="3">
    <source>
        <dbReference type="ARBA" id="ARBA00022691"/>
    </source>
</evidence>
<dbReference type="InterPro" id="IPR018117">
    <property type="entry name" value="C5_DNA_meth_AS"/>
</dbReference>
<keyword evidence="3 4" id="KW-0949">S-adenosyl-L-methionine</keyword>
<dbReference type="PROSITE" id="PS00094">
    <property type="entry name" value="C5_MTASE_1"/>
    <property type="match status" value="1"/>
</dbReference>
<comment type="catalytic activity">
    <reaction evidence="6">
        <text>a 2'-deoxycytidine in DNA + S-adenosyl-L-methionine = a 5-methyl-2'-deoxycytidine in DNA + S-adenosyl-L-homocysteine + H(+)</text>
        <dbReference type="Rhea" id="RHEA:13681"/>
        <dbReference type="Rhea" id="RHEA-COMP:11369"/>
        <dbReference type="Rhea" id="RHEA-COMP:11370"/>
        <dbReference type="ChEBI" id="CHEBI:15378"/>
        <dbReference type="ChEBI" id="CHEBI:57856"/>
        <dbReference type="ChEBI" id="CHEBI:59789"/>
        <dbReference type="ChEBI" id="CHEBI:85452"/>
        <dbReference type="ChEBI" id="CHEBI:85454"/>
        <dbReference type="EC" id="2.1.1.37"/>
    </reaction>
</comment>
<dbReference type="NCBIfam" id="TIGR00675">
    <property type="entry name" value="dcm"/>
    <property type="match status" value="1"/>
</dbReference>
<dbReference type="InterPro" id="IPR029063">
    <property type="entry name" value="SAM-dependent_MTases_sf"/>
</dbReference>
<feature type="active site" evidence="4">
    <location>
        <position position="339"/>
    </location>
</feature>
<dbReference type="Pfam" id="PF09504">
    <property type="entry name" value="RE_Bsp6I"/>
    <property type="match status" value="1"/>
</dbReference>
<dbReference type="EMBL" id="CAJVQB010057344">
    <property type="protein sequence ID" value="CAG8838112.1"/>
    <property type="molecule type" value="Genomic_DNA"/>
</dbReference>
<dbReference type="Gene3D" id="3.40.50.150">
    <property type="entry name" value="Vaccinia Virus protein VP39"/>
    <property type="match status" value="1"/>
</dbReference>
<dbReference type="PROSITE" id="PS00095">
    <property type="entry name" value="C5_MTASE_2"/>
    <property type="match status" value="1"/>
</dbReference>
<organism evidence="7 8">
    <name type="scientific">Gigaspora margarita</name>
    <dbReference type="NCBI Taxonomy" id="4874"/>
    <lineage>
        <taxon>Eukaryota</taxon>
        <taxon>Fungi</taxon>
        <taxon>Fungi incertae sedis</taxon>
        <taxon>Mucoromycota</taxon>
        <taxon>Glomeromycotina</taxon>
        <taxon>Glomeromycetes</taxon>
        <taxon>Diversisporales</taxon>
        <taxon>Gigasporaceae</taxon>
        <taxon>Gigaspora</taxon>
    </lineage>
</organism>
<dbReference type="InterPro" id="IPR001525">
    <property type="entry name" value="C5_MeTfrase"/>
</dbReference>
<dbReference type="PROSITE" id="PS51679">
    <property type="entry name" value="SAM_MT_C5"/>
    <property type="match status" value="1"/>
</dbReference>
<keyword evidence="1 4" id="KW-0489">Methyltransferase</keyword>
<evidence type="ECO:0000256" key="4">
    <source>
        <dbReference type="PROSITE-ProRule" id="PRU01016"/>
    </source>
</evidence>
<evidence type="ECO:0000256" key="6">
    <source>
        <dbReference type="RuleBase" id="RU000417"/>
    </source>
</evidence>